<comment type="caution">
    <text evidence="1">The sequence shown here is derived from an EMBL/GenBank/DDBJ whole genome shotgun (WGS) entry which is preliminary data.</text>
</comment>
<dbReference type="RefSeq" id="WP_094576453.1">
    <property type="nucleotide sequence ID" value="NZ_JBHUNJ010000001.1"/>
</dbReference>
<evidence type="ECO:0000313" key="1">
    <source>
        <dbReference type="EMBL" id="OYR15632.1"/>
    </source>
</evidence>
<keyword evidence="2" id="KW-1185">Reference proteome</keyword>
<organism evidence="1 2">
    <name type="scientific">Brucella rhizosphaerae</name>
    <dbReference type="NCBI Taxonomy" id="571254"/>
    <lineage>
        <taxon>Bacteria</taxon>
        <taxon>Pseudomonadati</taxon>
        <taxon>Pseudomonadota</taxon>
        <taxon>Alphaproteobacteria</taxon>
        <taxon>Hyphomicrobiales</taxon>
        <taxon>Brucellaceae</taxon>
        <taxon>Brucella/Ochrobactrum group</taxon>
        <taxon>Brucella</taxon>
    </lineage>
</organism>
<proteinExistence type="predicted"/>
<dbReference type="Proteomes" id="UP000216345">
    <property type="component" value="Unassembled WGS sequence"/>
</dbReference>
<gene>
    <name evidence="1" type="ORF">CEV32_4909</name>
</gene>
<protein>
    <submittedName>
        <fullName evidence="1">Uncharacterized protein</fullName>
    </submittedName>
</protein>
<dbReference type="AlphaFoldDB" id="A0A256FLB0"/>
<sequence length="75" mass="8478">MPFRSAGIRGAYSPSEVQIMRAAYDSCVTQVGHSSVTDEELEDFARIIIRLFEDGERDPETIAERCIDISKLMPR</sequence>
<accession>A0A256FLB0</accession>
<evidence type="ECO:0000313" key="2">
    <source>
        <dbReference type="Proteomes" id="UP000216345"/>
    </source>
</evidence>
<dbReference type="OrthoDB" id="8394273at2"/>
<reference evidence="1 2" key="1">
    <citation type="submission" date="2017-07" db="EMBL/GenBank/DDBJ databases">
        <title>Phylogenetic study on the rhizospheric bacterium Ochrobactrum sp. A44.</title>
        <authorList>
            <person name="Krzyzanowska D.M."/>
            <person name="Ossowicki A."/>
            <person name="Rajewska M."/>
            <person name="Maciag T."/>
            <person name="Kaczynski Z."/>
            <person name="Czerwicka M."/>
            <person name="Jafra S."/>
        </authorList>
    </citation>
    <scope>NUCLEOTIDE SEQUENCE [LARGE SCALE GENOMIC DNA]</scope>
    <source>
        <strain evidence="1 2">PR17</strain>
    </source>
</reference>
<name>A0A256FLB0_9HYPH</name>
<dbReference type="EMBL" id="NNRK01000025">
    <property type="protein sequence ID" value="OYR15632.1"/>
    <property type="molecule type" value="Genomic_DNA"/>
</dbReference>